<dbReference type="InterPro" id="IPR020625">
    <property type="entry name" value="Schiff_base-form_aldolases_AS"/>
</dbReference>
<dbReference type="CDD" id="cd00408">
    <property type="entry name" value="DHDPS-like"/>
    <property type="match status" value="1"/>
</dbReference>
<evidence type="ECO:0000256" key="3">
    <source>
        <dbReference type="PIRNR" id="PIRNR001365"/>
    </source>
</evidence>
<evidence type="ECO:0000313" key="6">
    <source>
        <dbReference type="EMBL" id="MCR6097101.1"/>
    </source>
</evidence>
<name>A0A9Q4B2G0_SALAG</name>
<dbReference type="PANTHER" id="PTHR42849">
    <property type="entry name" value="N-ACETYLNEURAMINATE LYASE"/>
    <property type="match status" value="1"/>
</dbReference>
<evidence type="ECO:0000313" key="7">
    <source>
        <dbReference type="Proteomes" id="UP001057753"/>
    </source>
</evidence>
<reference evidence="6" key="1">
    <citation type="submission" date="2020-06" db="EMBL/GenBank/DDBJ databases">
        <title>Insight into the genomes of haloalkaliphilic bacilli from Kenyan soda lakes.</title>
        <authorList>
            <person name="Mwirichia R."/>
            <person name="Villamizar G.C."/>
            <person name="Poehlein A."/>
            <person name="Mugweru J."/>
            <person name="Kipnyargis A."/>
            <person name="Kiplimo D."/>
            <person name="Orwa P."/>
            <person name="Daniel R."/>
        </authorList>
    </citation>
    <scope>NUCLEOTIDE SEQUENCE</scope>
    <source>
        <strain evidence="6">B1096_S55</strain>
    </source>
</reference>
<keyword evidence="2" id="KW-0704">Schiff base</keyword>
<evidence type="ECO:0000256" key="4">
    <source>
        <dbReference type="PIRSR" id="PIRSR001365-1"/>
    </source>
</evidence>
<dbReference type="RefSeq" id="WP_257821541.1">
    <property type="nucleotide sequence ID" value="NZ_JABXYM010000001.1"/>
</dbReference>
<dbReference type="InterPro" id="IPR013785">
    <property type="entry name" value="Aldolase_TIM"/>
</dbReference>
<dbReference type="SMART" id="SM01130">
    <property type="entry name" value="DHDPS"/>
    <property type="match status" value="1"/>
</dbReference>
<keyword evidence="1 3" id="KW-0456">Lyase</keyword>
<organism evidence="6 7">
    <name type="scientific">Salipaludibacillus agaradhaerens</name>
    <name type="common">Bacillus agaradhaerens</name>
    <dbReference type="NCBI Taxonomy" id="76935"/>
    <lineage>
        <taxon>Bacteria</taxon>
        <taxon>Bacillati</taxon>
        <taxon>Bacillota</taxon>
        <taxon>Bacilli</taxon>
        <taxon>Bacillales</taxon>
        <taxon>Bacillaceae</taxon>
    </lineage>
</organism>
<evidence type="ECO:0000256" key="2">
    <source>
        <dbReference type="ARBA" id="ARBA00023270"/>
    </source>
</evidence>
<comment type="similarity">
    <text evidence="3">Belongs to the DapA family.</text>
</comment>
<feature type="active site" description="Proton donor/acceptor" evidence="4">
    <location>
        <position position="137"/>
    </location>
</feature>
<dbReference type="PROSITE" id="PS00666">
    <property type="entry name" value="DHDPS_2"/>
    <property type="match status" value="1"/>
</dbReference>
<gene>
    <name evidence="6" type="ORF">HXA33_11075</name>
</gene>
<dbReference type="GO" id="GO:0008747">
    <property type="term" value="F:N-acetylneuraminate lyase activity"/>
    <property type="evidence" value="ECO:0007669"/>
    <property type="project" value="TreeGrafter"/>
</dbReference>
<dbReference type="Proteomes" id="UP001057753">
    <property type="component" value="Unassembled WGS sequence"/>
</dbReference>
<dbReference type="PRINTS" id="PR00146">
    <property type="entry name" value="DHPICSNTHASE"/>
</dbReference>
<proteinExistence type="inferred from homology"/>
<dbReference type="EMBL" id="JABXYM010000001">
    <property type="protein sequence ID" value="MCR6097101.1"/>
    <property type="molecule type" value="Genomic_DNA"/>
</dbReference>
<protein>
    <submittedName>
        <fullName evidence="6">Dihydrodipicolinate synthase family protein</fullName>
    </submittedName>
</protein>
<accession>A0A9Q4B2G0</accession>
<sequence>MEKLFGVTTAMVTPMNEKGEVNYKELERLTEFLIDKGVNCLYPLGTTGEMFKLNVDERKKVAETVVNTAQQRVKVFIHIGAMTLDDTLLLVNHAVSIGATGIGAVTPAFFPADDVEIEAYYQAIAEEVPNNFPIYLYSIPQLAGNALSPEVVKRLAANHQNIVGIKYSYPDFLTLKDYLSVRNNSFSVLTGSDSLFLPALAMGCDGVVSGVSCVFPEPFKEIYKLYSQGELAQARNVQQHADNIIQILKGGSNLSYFKKGLELRGIQGGSVKRPQLDLTIEEEKALIENINSWKRKLSLVELLE</sequence>
<dbReference type="GO" id="GO:0019262">
    <property type="term" value="P:N-acetylneuraminate catabolic process"/>
    <property type="evidence" value="ECO:0007669"/>
    <property type="project" value="TreeGrafter"/>
</dbReference>
<feature type="binding site" evidence="5">
    <location>
        <position position="208"/>
    </location>
    <ligand>
        <name>pyruvate</name>
        <dbReference type="ChEBI" id="CHEBI:15361"/>
    </ligand>
</feature>
<feature type="binding site" evidence="5">
    <location>
        <position position="47"/>
    </location>
    <ligand>
        <name>pyruvate</name>
        <dbReference type="ChEBI" id="CHEBI:15361"/>
    </ligand>
</feature>
<dbReference type="PIRSF" id="PIRSF001365">
    <property type="entry name" value="DHDPS"/>
    <property type="match status" value="1"/>
</dbReference>
<keyword evidence="7" id="KW-1185">Reference proteome</keyword>
<dbReference type="SUPFAM" id="SSF51569">
    <property type="entry name" value="Aldolase"/>
    <property type="match status" value="1"/>
</dbReference>
<dbReference type="Pfam" id="PF00701">
    <property type="entry name" value="DHDPS"/>
    <property type="match status" value="1"/>
</dbReference>
<dbReference type="GO" id="GO:0005829">
    <property type="term" value="C:cytosol"/>
    <property type="evidence" value="ECO:0007669"/>
    <property type="project" value="TreeGrafter"/>
</dbReference>
<feature type="active site" description="Schiff-base intermediate with substrate" evidence="4">
    <location>
        <position position="166"/>
    </location>
</feature>
<dbReference type="PANTHER" id="PTHR42849:SF1">
    <property type="entry name" value="N-ACETYLNEURAMINATE LYASE"/>
    <property type="match status" value="1"/>
</dbReference>
<dbReference type="Gene3D" id="3.20.20.70">
    <property type="entry name" value="Aldolase class I"/>
    <property type="match status" value="1"/>
</dbReference>
<evidence type="ECO:0000256" key="5">
    <source>
        <dbReference type="PIRSR" id="PIRSR001365-2"/>
    </source>
</evidence>
<dbReference type="AlphaFoldDB" id="A0A9Q4B2G0"/>
<evidence type="ECO:0000256" key="1">
    <source>
        <dbReference type="ARBA" id="ARBA00023239"/>
    </source>
</evidence>
<comment type="caution">
    <text evidence="6">The sequence shown here is derived from an EMBL/GenBank/DDBJ whole genome shotgun (WGS) entry which is preliminary data.</text>
</comment>
<dbReference type="InterPro" id="IPR002220">
    <property type="entry name" value="DapA-like"/>
</dbReference>